<evidence type="ECO:0008006" key="4">
    <source>
        <dbReference type="Google" id="ProtNLM"/>
    </source>
</evidence>
<dbReference type="RefSeq" id="WP_372390121.1">
    <property type="nucleotide sequence ID" value="NZ_JBGNYA010000001.1"/>
</dbReference>
<dbReference type="EMBL" id="JBGNYA010000001">
    <property type="protein sequence ID" value="MFA1611751.1"/>
    <property type="molecule type" value="Genomic_DNA"/>
</dbReference>
<feature type="compositionally biased region" description="Polar residues" evidence="1">
    <location>
        <begin position="303"/>
        <end position="320"/>
    </location>
</feature>
<feature type="compositionally biased region" description="Polar residues" evidence="1">
    <location>
        <begin position="341"/>
        <end position="354"/>
    </location>
</feature>
<dbReference type="AlphaFoldDB" id="A0ABD5MDT2"/>
<feature type="compositionally biased region" description="Low complexity" evidence="1">
    <location>
        <begin position="242"/>
        <end position="302"/>
    </location>
</feature>
<dbReference type="Proteomes" id="UP001570511">
    <property type="component" value="Unassembled WGS sequence"/>
</dbReference>
<evidence type="ECO:0000256" key="1">
    <source>
        <dbReference type="SAM" id="MobiDB-lite"/>
    </source>
</evidence>
<sequence length="378" mass="39463">MPSARAILAVLLIVSLSIAPVTGQSSEEYEITLDQETDIPERTLDTDSGEFTISVVGRYAKGGTVEVSTSAPSGTSYAIRLIDSQERLRASAYEDGDGNARFSLDRYAAGTYAIVITDETDADDVHALKPLVIYGYTVTQRTPNETETDSTLDVEFSLTKADDVDVDEPPASVEVGLGNDSTSITTEATRTEDLNYTAEIDTSALSPGDYRLYTGVQRDNTIYGYQELIGVNTYQVSVVEASTETPTATDTQTTTGGADGTQSGPGAPPAGAQTTAPAATNTPENRTTTTTMSPNSTHTATTEPISVTDTTGTSSISTRQTPSDDDSASAPSPASDSATSEVSQTEDGSSTPVSTPVLPDGAVFGLCLVAVAVLSRLR</sequence>
<feature type="compositionally biased region" description="Low complexity" evidence="1">
    <location>
        <begin position="328"/>
        <end position="340"/>
    </location>
</feature>
<reference evidence="2 3" key="1">
    <citation type="submission" date="2024-08" db="EMBL/GenBank/DDBJ databases">
        <title>Halobellus sp. MBLA0158 whole genome sequence.</title>
        <authorList>
            <person name="Hwang C.Y."/>
            <person name="Cho E.-S."/>
            <person name="Seo M.-J."/>
        </authorList>
    </citation>
    <scope>NUCLEOTIDE SEQUENCE [LARGE SCALE GENOMIC DNA]</scope>
    <source>
        <strain evidence="2 3">MBLA0158</strain>
    </source>
</reference>
<evidence type="ECO:0000313" key="3">
    <source>
        <dbReference type="Proteomes" id="UP001570511"/>
    </source>
</evidence>
<accession>A0ABD5MDT2</accession>
<protein>
    <recommendedName>
        <fullName evidence="4">PGF-CTERM sorting domain-containing protein</fullName>
    </recommendedName>
</protein>
<feature type="region of interest" description="Disordered" evidence="1">
    <location>
        <begin position="242"/>
        <end position="360"/>
    </location>
</feature>
<comment type="caution">
    <text evidence="2">The sequence shown here is derived from an EMBL/GenBank/DDBJ whole genome shotgun (WGS) entry which is preliminary data.</text>
</comment>
<name>A0ABD5MDT2_9EURY</name>
<keyword evidence="3" id="KW-1185">Reference proteome</keyword>
<proteinExistence type="predicted"/>
<gene>
    <name evidence="2" type="ORF">OS889_12125</name>
</gene>
<evidence type="ECO:0000313" key="2">
    <source>
        <dbReference type="EMBL" id="MFA1611751.1"/>
    </source>
</evidence>
<organism evidence="2 3">
    <name type="scientific">Halobellus rubicundus</name>
    <dbReference type="NCBI Taxonomy" id="2996466"/>
    <lineage>
        <taxon>Archaea</taxon>
        <taxon>Methanobacteriati</taxon>
        <taxon>Methanobacteriota</taxon>
        <taxon>Stenosarchaea group</taxon>
        <taxon>Halobacteria</taxon>
        <taxon>Halobacteriales</taxon>
        <taxon>Haloferacaceae</taxon>
        <taxon>Halobellus</taxon>
    </lineage>
</organism>